<proteinExistence type="predicted"/>
<evidence type="ECO:0000313" key="2">
    <source>
        <dbReference type="EMBL" id="JAE13858.1"/>
    </source>
</evidence>
<accession>A0A0A9FZQ5</accession>
<protein>
    <submittedName>
        <fullName evidence="2">Uncharacterized protein</fullName>
    </submittedName>
</protein>
<organism evidence="2">
    <name type="scientific">Arundo donax</name>
    <name type="common">Giant reed</name>
    <name type="synonym">Donax arundinaceus</name>
    <dbReference type="NCBI Taxonomy" id="35708"/>
    <lineage>
        <taxon>Eukaryota</taxon>
        <taxon>Viridiplantae</taxon>
        <taxon>Streptophyta</taxon>
        <taxon>Embryophyta</taxon>
        <taxon>Tracheophyta</taxon>
        <taxon>Spermatophyta</taxon>
        <taxon>Magnoliopsida</taxon>
        <taxon>Liliopsida</taxon>
        <taxon>Poales</taxon>
        <taxon>Poaceae</taxon>
        <taxon>PACMAD clade</taxon>
        <taxon>Arundinoideae</taxon>
        <taxon>Arundineae</taxon>
        <taxon>Arundo</taxon>
    </lineage>
</organism>
<name>A0A0A9FZQ5_ARUDO</name>
<evidence type="ECO:0000256" key="1">
    <source>
        <dbReference type="SAM" id="MobiDB-lite"/>
    </source>
</evidence>
<sequence length="88" mass="9678">MDLSRPLTSSSDDETRVSGDSPVNGPGRIGNFGPVRIGPSIRNFSFSFFADTPLIRILAISVAYPYQIRIRYGIRHLTDVSVFLSDSS</sequence>
<dbReference type="AlphaFoldDB" id="A0A0A9FZQ5"/>
<reference evidence="2" key="1">
    <citation type="submission" date="2014-09" db="EMBL/GenBank/DDBJ databases">
        <authorList>
            <person name="Magalhaes I.L.F."/>
            <person name="Oliveira U."/>
            <person name="Santos F.R."/>
            <person name="Vidigal T.H.D.A."/>
            <person name="Brescovit A.D."/>
            <person name="Santos A.J."/>
        </authorList>
    </citation>
    <scope>NUCLEOTIDE SEQUENCE</scope>
    <source>
        <tissue evidence="2">Shoot tissue taken approximately 20 cm above the soil surface</tissue>
    </source>
</reference>
<feature type="compositionally biased region" description="Polar residues" evidence="1">
    <location>
        <begin position="1"/>
        <end position="10"/>
    </location>
</feature>
<feature type="region of interest" description="Disordered" evidence="1">
    <location>
        <begin position="1"/>
        <end position="32"/>
    </location>
</feature>
<reference evidence="2" key="2">
    <citation type="journal article" date="2015" name="Data Brief">
        <title>Shoot transcriptome of the giant reed, Arundo donax.</title>
        <authorList>
            <person name="Barrero R.A."/>
            <person name="Guerrero F.D."/>
            <person name="Moolhuijzen P."/>
            <person name="Goolsby J.A."/>
            <person name="Tidwell J."/>
            <person name="Bellgard S.E."/>
            <person name="Bellgard M.I."/>
        </authorList>
    </citation>
    <scope>NUCLEOTIDE SEQUENCE</scope>
    <source>
        <tissue evidence="2">Shoot tissue taken approximately 20 cm above the soil surface</tissue>
    </source>
</reference>
<dbReference type="EMBL" id="GBRH01184038">
    <property type="protein sequence ID" value="JAE13858.1"/>
    <property type="molecule type" value="Transcribed_RNA"/>
</dbReference>